<comment type="subcellular location">
    <subcellularLocation>
        <location evidence="1">Membrane</location>
        <topology evidence="1">Single-pass type I membrane protein</topology>
    </subcellularLocation>
</comment>
<dbReference type="CDD" id="cd07308">
    <property type="entry name" value="lectin_leg-like"/>
    <property type="match status" value="1"/>
</dbReference>
<accession>A0A9N8ZQF3</accession>
<keyword evidence="5 6" id="KW-0472">Membrane</keyword>
<dbReference type="PROSITE" id="PS51328">
    <property type="entry name" value="L_LECTIN_LIKE"/>
    <property type="match status" value="1"/>
</dbReference>
<keyword evidence="4 6" id="KW-1133">Transmembrane helix</keyword>
<dbReference type="GO" id="GO:0005793">
    <property type="term" value="C:endoplasmic reticulum-Golgi intermediate compartment"/>
    <property type="evidence" value="ECO:0007669"/>
    <property type="project" value="TreeGrafter"/>
</dbReference>
<evidence type="ECO:0000313" key="8">
    <source>
        <dbReference type="EMBL" id="CAG8503671.1"/>
    </source>
</evidence>
<dbReference type="AlphaFoldDB" id="A0A9N8ZQF3"/>
<keyword evidence="3" id="KW-0732">Signal</keyword>
<feature type="transmembrane region" description="Helical" evidence="6">
    <location>
        <begin position="233"/>
        <end position="254"/>
    </location>
</feature>
<gene>
    <name evidence="8" type="ORF">CPELLU_LOCUS2575</name>
</gene>
<dbReference type="InterPro" id="IPR051136">
    <property type="entry name" value="Intracellular_Lectin-GPT"/>
</dbReference>
<evidence type="ECO:0000259" key="7">
    <source>
        <dbReference type="PROSITE" id="PS51328"/>
    </source>
</evidence>
<dbReference type="Proteomes" id="UP000789759">
    <property type="component" value="Unassembled WGS sequence"/>
</dbReference>
<evidence type="ECO:0000313" key="9">
    <source>
        <dbReference type="Proteomes" id="UP000789759"/>
    </source>
</evidence>
<dbReference type="PANTHER" id="PTHR12223">
    <property type="entry name" value="VESICULAR MANNOSE-BINDING LECTIN"/>
    <property type="match status" value="1"/>
</dbReference>
<dbReference type="GO" id="GO:0006888">
    <property type="term" value="P:endoplasmic reticulum to Golgi vesicle-mediated transport"/>
    <property type="evidence" value="ECO:0007669"/>
    <property type="project" value="TreeGrafter"/>
</dbReference>
<dbReference type="GO" id="GO:0005789">
    <property type="term" value="C:endoplasmic reticulum membrane"/>
    <property type="evidence" value="ECO:0007669"/>
    <property type="project" value="TreeGrafter"/>
</dbReference>
<sequence>MTALLKDLALCGLAICTIFIIVKANTSVEPIYQGESVIPLRTHSLYMPYIDQDLQNRWFDFGADTPLAATNWQVEFEFKIDGNNPNLYGDGMAVWFTTDRAKPGPVFGFIDKFEGLGIFFDTYANSRQSHSFPYVMAMLGDGHTEYDNANDGKSNELAGCEVKLQYKEWDQWEPCFTINNITIPTVSYLGFSALTGDVSDSHDIISITTNNMISVPPRVQKPITRQESTSSSWFGLLFILKLIATAAFLGVLVLKRLMKM</sequence>
<evidence type="ECO:0000256" key="4">
    <source>
        <dbReference type="ARBA" id="ARBA00022989"/>
    </source>
</evidence>
<dbReference type="PANTHER" id="PTHR12223:SF45">
    <property type="entry name" value="RE50040P"/>
    <property type="match status" value="1"/>
</dbReference>
<dbReference type="GO" id="GO:0005537">
    <property type="term" value="F:D-mannose binding"/>
    <property type="evidence" value="ECO:0007669"/>
    <property type="project" value="TreeGrafter"/>
</dbReference>
<dbReference type="InterPro" id="IPR005052">
    <property type="entry name" value="Lectin_leg"/>
</dbReference>
<dbReference type="InterPro" id="IPR013320">
    <property type="entry name" value="ConA-like_dom_sf"/>
</dbReference>
<comment type="caution">
    <text evidence="8">The sequence shown here is derived from an EMBL/GenBank/DDBJ whole genome shotgun (WGS) entry which is preliminary data.</text>
</comment>
<evidence type="ECO:0000256" key="5">
    <source>
        <dbReference type="ARBA" id="ARBA00023136"/>
    </source>
</evidence>
<evidence type="ECO:0000256" key="3">
    <source>
        <dbReference type="ARBA" id="ARBA00022729"/>
    </source>
</evidence>
<dbReference type="SUPFAM" id="SSF49899">
    <property type="entry name" value="Concanavalin A-like lectins/glucanases"/>
    <property type="match status" value="1"/>
</dbReference>
<dbReference type="GO" id="GO:0030134">
    <property type="term" value="C:COPII-coated ER to Golgi transport vesicle"/>
    <property type="evidence" value="ECO:0007669"/>
    <property type="project" value="TreeGrafter"/>
</dbReference>
<dbReference type="GO" id="GO:0000139">
    <property type="term" value="C:Golgi membrane"/>
    <property type="evidence" value="ECO:0007669"/>
    <property type="project" value="TreeGrafter"/>
</dbReference>
<evidence type="ECO:0000256" key="6">
    <source>
        <dbReference type="SAM" id="Phobius"/>
    </source>
</evidence>
<dbReference type="Pfam" id="PF03388">
    <property type="entry name" value="Lectin_leg-like"/>
    <property type="match status" value="1"/>
</dbReference>
<keyword evidence="2 6" id="KW-0812">Transmembrane</keyword>
<dbReference type="OrthoDB" id="270293at2759"/>
<organism evidence="8 9">
    <name type="scientific">Cetraspora pellucida</name>
    <dbReference type="NCBI Taxonomy" id="1433469"/>
    <lineage>
        <taxon>Eukaryota</taxon>
        <taxon>Fungi</taxon>
        <taxon>Fungi incertae sedis</taxon>
        <taxon>Mucoromycota</taxon>
        <taxon>Glomeromycotina</taxon>
        <taxon>Glomeromycetes</taxon>
        <taxon>Diversisporales</taxon>
        <taxon>Gigasporaceae</taxon>
        <taxon>Cetraspora</taxon>
    </lineage>
</organism>
<reference evidence="8" key="1">
    <citation type="submission" date="2021-06" db="EMBL/GenBank/DDBJ databases">
        <authorList>
            <person name="Kallberg Y."/>
            <person name="Tangrot J."/>
            <person name="Rosling A."/>
        </authorList>
    </citation>
    <scope>NUCLEOTIDE SEQUENCE</scope>
    <source>
        <strain evidence="8">FL966</strain>
    </source>
</reference>
<dbReference type="Gene3D" id="2.60.120.200">
    <property type="match status" value="2"/>
</dbReference>
<name>A0A9N8ZQF3_9GLOM</name>
<protein>
    <submittedName>
        <fullName evidence="8">21297_t:CDS:1</fullName>
    </submittedName>
</protein>
<feature type="domain" description="L-type lectin-like" evidence="7">
    <location>
        <begin position="7"/>
        <end position="212"/>
    </location>
</feature>
<proteinExistence type="predicted"/>
<evidence type="ECO:0000256" key="2">
    <source>
        <dbReference type="ARBA" id="ARBA00022692"/>
    </source>
</evidence>
<dbReference type="EMBL" id="CAJVQA010001132">
    <property type="protein sequence ID" value="CAG8503671.1"/>
    <property type="molecule type" value="Genomic_DNA"/>
</dbReference>
<keyword evidence="9" id="KW-1185">Reference proteome</keyword>
<evidence type="ECO:0000256" key="1">
    <source>
        <dbReference type="ARBA" id="ARBA00004479"/>
    </source>
</evidence>